<feature type="region of interest" description="Disordered" evidence="2">
    <location>
        <begin position="1"/>
        <end position="149"/>
    </location>
</feature>
<accession>A0A640VP02</accession>
<feature type="coiled-coil region" evidence="1">
    <location>
        <begin position="221"/>
        <end position="284"/>
    </location>
</feature>
<gene>
    <name evidence="4" type="ORF">So717_11450</name>
</gene>
<protein>
    <recommendedName>
        <fullName evidence="6">Mitochondrial inner membrane protein</fullName>
    </recommendedName>
</protein>
<name>A0A640VP02_9RHOB</name>
<dbReference type="AlphaFoldDB" id="A0A640VP02"/>
<evidence type="ECO:0000256" key="2">
    <source>
        <dbReference type="SAM" id="MobiDB-lite"/>
    </source>
</evidence>
<feature type="compositionally biased region" description="Acidic residues" evidence="2">
    <location>
        <begin position="66"/>
        <end position="76"/>
    </location>
</feature>
<dbReference type="Gene3D" id="1.10.287.1490">
    <property type="match status" value="1"/>
</dbReference>
<evidence type="ECO:0008006" key="6">
    <source>
        <dbReference type="Google" id="ProtNLM"/>
    </source>
</evidence>
<dbReference type="Proteomes" id="UP000436522">
    <property type="component" value="Unassembled WGS sequence"/>
</dbReference>
<keyword evidence="5" id="KW-1185">Reference proteome</keyword>
<keyword evidence="3" id="KW-0812">Transmembrane</keyword>
<evidence type="ECO:0000313" key="4">
    <source>
        <dbReference type="EMBL" id="GFE49392.1"/>
    </source>
</evidence>
<reference evidence="4 5" key="1">
    <citation type="submission" date="2019-12" db="EMBL/GenBank/DDBJ databases">
        <title>Roseobacter cerasinus sp. nov., isolated from seawater around aquaculture.</title>
        <authorList>
            <person name="Muramatsu S."/>
            <person name="Takabe Y."/>
            <person name="Mori K."/>
            <person name="Takaichi S."/>
            <person name="Hanada S."/>
        </authorList>
    </citation>
    <scope>NUCLEOTIDE SEQUENCE [LARGE SCALE GENOMIC DNA]</scope>
    <source>
        <strain evidence="4 5">AI77</strain>
    </source>
</reference>
<feature type="compositionally biased region" description="Low complexity" evidence="2">
    <location>
        <begin position="87"/>
        <end position="96"/>
    </location>
</feature>
<evidence type="ECO:0000256" key="3">
    <source>
        <dbReference type="SAM" id="Phobius"/>
    </source>
</evidence>
<keyword evidence="3" id="KW-0472">Membrane</keyword>
<keyword evidence="1" id="KW-0175">Coiled coil</keyword>
<keyword evidence="3" id="KW-1133">Transmembrane helix</keyword>
<evidence type="ECO:0000256" key="1">
    <source>
        <dbReference type="SAM" id="Coils"/>
    </source>
</evidence>
<organism evidence="4 5">
    <name type="scientific">Roseobacter cerasinus</name>
    <dbReference type="NCBI Taxonomy" id="2602289"/>
    <lineage>
        <taxon>Bacteria</taxon>
        <taxon>Pseudomonadati</taxon>
        <taxon>Pseudomonadota</taxon>
        <taxon>Alphaproteobacteria</taxon>
        <taxon>Rhodobacterales</taxon>
        <taxon>Roseobacteraceae</taxon>
        <taxon>Roseobacter</taxon>
    </lineage>
</organism>
<sequence>MFVAKDKKSTKSAPPPVAEEEIKVEPVDASPSEKATREHSDALAEPIDITPAEPEVTLTADQAAVEGDDQTQDDQIADASNAEQSADVTDTDVITDPVRDTDAADTVSADEVQKAEQVTNESSETAEETVSEDATEPKPAPPPAPQRSGGFWPALFGGIVAALLGFIAGRGDMLDAYFPRADLPEPVDLSPLTAEIGTLSSRLGALETAEAPELPDLSPELGDLSQSLASLETTLESLAARLEVVEARPTATAPEPVVDNSEEIAALQSTVSDLEARLAEEDSRASAEAQRLLARAALIRVVTAVENGEAFEPALGALEDVTPVEVPEALRNAAVEGVPSVAALRESFPEAARAALAAARAEVPESEVSGIGGFLRRQLSARSVTPREGNDPDAILSRVEAALRASDLDTALAEAEALPAPAQAAMQGWLDSAQTRQTAAAAAQSLSDSLTVN</sequence>
<evidence type="ECO:0000313" key="5">
    <source>
        <dbReference type="Proteomes" id="UP000436522"/>
    </source>
</evidence>
<proteinExistence type="predicted"/>
<dbReference type="EMBL" id="BLIV01000002">
    <property type="protein sequence ID" value="GFE49392.1"/>
    <property type="molecule type" value="Genomic_DNA"/>
</dbReference>
<comment type="caution">
    <text evidence="4">The sequence shown here is derived from an EMBL/GenBank/DDBJ whole genome shotgun (WGS) entry which is preliminary data.</text>
</comment>
<feature type="compositionally biased region" description="Acidic residues" evidence="2">
    <location>
        <begin position="124"/>
        <end position="134"/>
    </location>
</feature>
<feature type="transmembrane region" description="Helical" evidence="3">
    <location>
        <begin position="150"/>
        <end position="169"/>
    </location>
</feature>